<feature type="domain" description="Carboxylesterase type B" evidence="4">
    <location>
        <begin position="21"/>
        <end position="477"/>
    </location>
</feature>
<dbReference type="PANTHER" id="PTHR43142:SF1">
    <property type="entry name" value="CARBOXYLIC ESTER HYDROLASE"/>
    <property type="match status" value="1"/>
</dbReference>
<accession>A0A284QNS1</accession>
<dbReference type="OMA" id="RIMLGEC"/>
<dbReference type="PROSITE" id="PS00122">
    <property type="entry name" value="CARBOXYLESTERASE_B_1"/>
    <property type="match status" value="1"/>
</dbReference>
<dbReference type="PANTHER" id="PTHR43142">
    <property type="entry name" value="CARBOXYLIC ESTER HYDROLASE"/>
    <property type="match status" value="1"/>
</dbReference>
<dbReference type="STRING" id="47428.A0A284QNS1"/>
<evidence type="ECO:0000313" key="5">
    <source>
        <dbReference type="EMBL" id="SJK98111.1"/>
    </source>
</evidence>
<dbReference type="Gene3D" id="3.40.50.1820">
    <property type="entry name" value="alpha/beta hydrolase"/>
    <property type="match status" value="1"/>
</dbReference>
<keyword evidence="2 3" id="KW-0378">Hydrolase</keyword>
<dbReference type="GO" id="GO:0016787">
    <property type="term" value="F:hydrolase activity"/>
    <property type="evidence" value="ECO:0007669"/>
    <property type="project" value="UniProtKB-KW"/>
</dbReference>
<sequence length="545" mass="61080">MSSIPNKHLHDELVTNIKRVTVTTKFGSVTGGRASNGAAVWLEVPFALPPTRFADPVPLPEGWKYEEGKEYLTESKCGVTMSIAGSGETDLVEQLRPNLRTTGSEEEDVVGFGNPTEDPLFVTIAAPPSFPAKRGFPVKVYIHGGFLQFGSPHGLKSQNQFISAERSEVWVNMGYRVSAFGFLACEAPGVDLKGNYGFKDQWLAIQWVKDNIEAFGGNPNDIQLSGLSAGAHSVHQILHYASHLPKEVNAPFHSAIIQSNAIIATPKTPAQLRPQFDALCRALGLDPTDPDILRTLRDPSKISAEQICHVIETDAVGPEFGTFRGCVDNDWMLSTPDTMEWQRSGAFAAALKEKGVRCVVVGETREEWYLYSIAHPVKILDDVQKNLERYYDTTMVKDILRMYPLPRKEEDVQRFYGDVFSDWQVYLPVRILARDLLNSGYPVLRYQILWVPEQCKTDGYITHGVDRVYWAFRLPLLYGEEDVAIARKWLDTVLDEIDALQKEGKSARGTTEVLAVKEDKTIGWIEDAIWEEKMRLCEILPEKSS</sequence>
<dbReference type="OrthoDB" id="6846267at2759"/>
<evidence type="ECO:0000256" key="1">
    <source>
        <dbReference type="ARBA" id="ARBA00005964"/>
    </source>
</evidence>
<dbReference type="InterPro" id="IPR002018">
    <property type="entry name" value="CarbesteraseB"/>
</dbReference>
<gene>
    <name evidence="5" type="ORF">ARMOST_01369</name>
</gene>
<keyword evidence="6" id="KW-1185">Reference proteome</keyword>
<evidence type="ECO:0000256" key="3">
    <source>
        <dbReference type="RuleBase" id="RU361235"/>
    </source>
</evidence>
<evidence type="ECO:0000313" key="6">
    <source>
        <dbReference type="Proteomes" id="UP000219338"/>
    </source>
</evidence>
<evidence type="ECO:0000259" key="4">
    <source>
        <dbReference type="Pfam" id="PF00135"/>
    </source>
</evidence>
<proteinExistence type="inferred from homology"/>
<dbReference type="Proteomes" id="UP000219338">
    <property type="component" value="Unassembled WGS sequence"/>
</dbReference>
<evidence type="ECO:0000256" key="2">
    <source>
        <dbReference type="ARBA" id="ARBA00022801"/>
    </source>
</evidence>
<comment type="similarity">
    <text evidence="1 3">Belongs to the type-B carboxylesterase/lipase family.</text>
</comment>
<dbReference type="InterPro" id="IPR019826">
    <property type="entry name" value="Carboxylesterase_B_AS"/>
</dbReference>
<dbReference type="EMBL" id="FUEG01000001">
    <property type="protein sequence ID" value="SJK98111.1"/>
    <property type="molecule type" value="Genomic_DNA"/>
</dbReference>
<dbReference type="EC" id="3.1.1.-" evidence="3"/>
<protein>
    <recommendedName>
        <fullName evidence="3">Carboxylic ester hydrolase</fullName>
        <ecNumber evidence="3">3.1.1.-</ecNumber>
    </recommendedName>
</protein>
<dbReference type="AlphaFoldDB" id="A0A284QNS1"/>
<organism evidence="5 6">
    <name type="scientific">Armillaria ostoyae</name>
    <name type="common">Armillaria root rot fungus</name>
    <dbReference type="NCBI Taxonomy" id="47428"/>
    <lineage>
        <taxon>Eukaryota</taxon>
        <taxon>Fungi</taxon>
        <taxon>Dikarya</taxon>
        <taxon>Basidiomycota</taxon>
        <taxon>Agaricomycotina</taxon>
        <taxon>Agaricomycetes</taxon>
        <taxon>Agaricomycetidae</taxon>
        <taxon>Agaricales</taxon>
        <taxon>Marasmiineae</taxon>
        <taxon>Physalacriaceae</taxon>
        <taxon>Armillaria</taxon>
    </lineage>
</organism>
<name>A0A284QNS1_ARMOS</name>
<dbReference type="InterPro" id="IPR029058">
    <property type="entry name" value="AB_hydrolase_fold"/>
</dbReference>
<reference evidence="6" key="1">
    <citation type="journal article" date="2017" name="Nat. Ecol. Evol.">
        <title>Genome expansion and lineage-specific genetic innovations in the forest pathogenic fungi Armillaria.</title>
        <authorList>
            <person name="Sipos G."/>
            <person name="Prasanna A.N."/>
            <person name="Walter M.C."/>
            <person name="O'Connor E."/>
            <person name="Balint B."/>
            <person name="Krizsan K."/>
            <person name="Kiss B."/>
            <person name="Hess J."/>
            <person name="Varga T."/>
            <person name="Slot J."/>
            <person name="Riley R."/>
            <person name="Boka B."/>
            <person name="Rigling D."/>
            <person name="Barry K."/>
            <person name="Lee J."/>
            <person name="Mihaltcheva S."/>
            <person name="LaButti K."/>
            <person name="Lipzen A."/>
            <person name="Waldron R."/>
            <person name="Moloney N.M."/>
            <person name="Sperisen C."/>
            <person name="Kredics L."/>
            <person name="Vagvoelgyi C."/>
            <person name="Patrignani A."/>
            <person name="Fitzpatrick D."/>
            <person name="Nagy I."/>
            <person name="Doyle S."/>
            <person name="Anderson J.B."/>
            <person name="Grigoriev I.V."/>
            <person name="Gueldener U."/>
            <person name="Muensterkoetter M."/>
            <person name="Nagy L.G."/>
        </authorList>
    </citation>
    <scope>NUCLEOTIDE SEQUENCE [LARGE SCALE GENOMIC DNA]</scope>
    <source>
        <strain evidence="6">C18/9</strain>
    </source>
</reference>
<dbReference type="SUPFAM" id="SSF53474">
    <property type="entry name" value="alpha/beta-Hydrolases"/>
    <property type="match status" value="1"/>
</dbReference>
<dbReference type="Pfam" id="PF00135">
    <property type="entry name" value="COesterase"/>
    <property type="match status" value="1"/>
</dbReference>